<evidence type="ECO:0000313" key="1">
    <source>
        <dbReference type="EMBL" id="MBL3610094.1"/>
    </source>
</evidence>
<dbReference type="Proteomes" id="UP000604473">
    <property type="component" value="Unassembled WGS sequence"/>
</dbReference>
<comment type="caution">
    <text evidence="1">The sequence shown here is derived from an EMBL/GenBank/DDBJ whole genome shotgun (WGS) entry which is preliminary data.</text>
</comment>
<proteinExistence type="predicted"/>
<name>A0ABS1RVI3_RHOSU</name>
<protein>
    <recommendedName>
        <fullName evidence="3">Type II secretory pathway, component PulF</fullName>
    </recommendedName>
</protein>
<keyword evidence="2" id="KW-1185">Reference proteome</keyword>
<accession>A0ABS1RVI3</accession>
<reference evidence="1 2" key="1">
    <citation type="submission" date="2021-01" db="EMBL/GenBank/DDBJ databases">
        <title>Draft genomes of Rhodovulum sulfidophilum.</title>
        <authorList>
            <person name="Guzman M.S."/>
        </authorList>
    </citation>
    <scope>NUCLEOTIDE SEQUENCE [LARGE SCALE GENOMIC DNA]</scope>
    <source>
        <strain evidence="1 2">AB35</strain>
    </source>
</reference>
<sequence length="128" mass="13488">MRKPGPRPASTSSCVTEKPSRRQQVYTLLVEVGRKPDDGLPEGATGAGLMCYASGIDEPEAVRETVAVLKQAGLAPLDVTGYGTLAERRDQGHEIGSEEEALMARALAENAVIVAQMEPFFGEGTGTA</sequence>
<evidence type="ECO:0008006" key="3">
    <source>
        <dbReference type="Google" id="ProtNLM"/>
    </source>
</evidence>
<gene>
    <name evidence="1" type="ORF">JMM60_15060</name>
</gene>
<organism evidence="1 2">
    <name type="scientific">Rhodovulum sulfidophilum</name>
    <name type="common">Rhodobacter sulfidophilus</name>
    <dbReference type="NCBI Taxonomy" id="35806"/>
    <lineage>
        <taxon>Bacteria</taxon>
        <taxon>Pseudomonadati</taxon>
        <taxon>Pseudomonadota</taxon>
        <taxon>Alphaproteobacteria</taxon>
        <taxon>Rhodobacterales</taxon>
        <taxon>Paracoccaceae</taxon>
        <taxon>Rhodovulum</taxon>
    </lineage>
</organism>
<dbReference type="EMBL" id="JAESJJ010000022">
    <property type="protein sequence ID" value="MBL3610094.1"/>
    <property type="molecule type" value="Genomic_DNA"/>
</dbReference>
<evidence type="ECO:0000313" key="2">
    <source>
        <dbReference type="Proteomes" id="UP000604473"/>
    </source>
</evidence>